<dbReference type="AlphaFoldDB" id="A0AAE1LVC2"/>
<feature type="transmembrane region" description="Helical" evidence="5">
    <location>
        <begin position="413"/>
        <end position="433"/>
    </location>
</feature>
<gene>
    <name evidence="6" type="ORF">Triagg1_9779</name>
</gene>
<accession>A0AAE1LVC2</accession>
<dbReference type="Proteomes" id="UP001273209">
    <property type="component" value="Unassembled WGS sequence"/>
</dbReference>
<dbReference type="GO" id="GO:0015606">
    <property type="term" value="F:spermidine transmembrane transporter activity"/>
    <property type="evidence" value="ECO:0007669"/>
    <property type="project" value="TreeGrafter"/>
</dbReference>
<proteinExistence type="predicted"/>
<dbReference type="SUPFAM" id="SSF103473">
    <property type="entry name" value="MFS general substrate transporter"/>
    <property type="match status" value="1"/>
</dbReference>
<dbReference type="InterPro" id="IPR036259">
    <property type="entry name" value="MFS_trans_sf"/>
</dbReference>
<dbReference type="PANTHER" id="PTHR23502:SF182">
    <property type="entry name" value="POLYAMINE TRANSPORTER, PUTATIVE-RELATED"/>
    <property type="match status" value="1"/>
</dbReference>
<evidence type="ECO:0000256" key="4">
    <source>
        <dbReference type="ARBA" id="ARBA00023136"/>
    </source>
</evidence>
<dbReference type="PANTHER" id="PTHR23502">
    <property type="entry name" value="MAJOR FACILITATOR SUPERFAMILY"/>
    <property type="match status" value="1"/>
</dbReference>
<evidence type="ECO:0000256" key="5">
    <source>
        <dbReference type="SAM" id="Phobius"/>
    </source>
</evidence>
<feature type="transmembrane region" description="Helical" evidence="5">
    <location>
        <begin position="378"/>
        <end position="401"/>
    </location>
</feature>
<name>A0AAE1LVC2_9HYPO</name>
<dbReference type="GO" id="GO:0000297">
    <property type="term" value="F:spermine transmembrane transporter activity"/>
    <property type="evidence" value="ECO:0007669"/>
    <property type="project" value="TreeGrafter"/>
</dbReference>
<feature type="transmembrane region" description="Helical" evidence="5">
    <location>
        <begin position="144"/>
        <end position="165"/>
    </location>
</feature>
<feature type="transmembrane region" description="Helical" evidence="5">
    <location>
        <begin position="319"/>
        <end position="337"/>
    </location>
</feature>
<keyword evidence="2 5" id="KW-0812">Transmembrane</keyword>
<dbReference type="GeneID" id="87924678"/>
<organism evidence="6 7">
    <name type="scientific">Trichoderma aggressivum f. europaeum</name>
    <dbReference type="NCBI Taxonomy" id="173218"/>
    <lineage>
        <taxon>Eukaryota</taxon>
        <taxon>Fungi</taxon>
        <taxon>Dikarya</taxon>
        <taxon>Ascomycota</taxon>
        <taxon>Pezizomycotina</taxon>
        <taxon>Sordariomycetes</taxon>
        <taxon>Hypocreomycetidae</taxon>
        <taxon>Hypocreales</taxon>
        <taxon>Hypocreaceae</taxon>
        <taxon>Trichoderma</taxon>
    </lineage>
</organism>
<evidence type="ECO:0000256" key="1">
    <source>
        <dbReference type="ARBA" id="ARBA00004141"/>
    </source>
</evidence>
<feature type="transmembrane region" description="Helical" evidence="5">
    <location>
        <begin position="276"/>
        <end position="295"/>
    </location>
</feature>
<keyword evidence="3 5" id="KW-1133">Transmembrane helix</keyword>
<dbReference type="EMBL" id="JAWRVG010000059">
    <property type="protein sequence ID" value="KAK4062661.1"/>
    <property type="molecule type" value="Genomic_DNA"/>
</dbReference>
<comment type="caution">
    <text evidence="6">The sequence shown here is derived from an EMBL/GenBank/DDBJ whole genome shotgun (WGS) entry which is preliminary data.</text>
</comment>
<feature type="transmembrane region" description="Helical" evidence="5">
    <location>
        <begin position="343"/>
        <end position="371"/>
    </location>
</feature>
<evidence type="ECO:0000256" key="3">
    <source>
        <dbReference type="ARBA" id="ARBA00022989"/>
    </source>
</evidence>
<feature type="transmembrane region" description="Helical" evidence="5">
    <location>
        <begin position="177"/>
        <end position="193"/>
    </location>
</feature>
<evidence type="ECO:0008006" key="8">
    <source>
        <dbReference type="Google" id="ProtNLM"/>
    </source>
</evidence>
<feature type="transmembrane region" description="Helical" evidence="5">
    <location>
        <begin position="75"/>
        <end position="99"/>
    </location>
</feature>
<comment type="subcellular location">
    <subcellularLocation>
        <location evidence="1">Membrane</location>
        <topology evidence="1">Multi-pass membrane protein</topology>
    </subcellularLocation>
</comment>
<keyword evidence="4 5" id="KW-0472">Membrane</keyword>
<feature type="transmembrane region" description="Helical" evidence="5">
    <location>
        <begin position="33"/>
        <end position="63"/>
    </location>
</feature>
<feature type="transmembrane region" description="Helical" evidence="5">
    <location>
        <begin position="105"/>
        <end position="132"/>
    </location>
</feature>
<dbReference type="InterPro" id="IPR011701">
    <property type="entry name" value="MFS"/>
</dbReference>
<feature type="transmembrane region" description="Helical" evidence="5">
    <location>
        <begin position="236"/>
        <end position="256"/>
    </location>
</feature>
<evidence type="ECO:0000313" key="6">
    <source>
        <dbReference type="EMBL" id="KAK4062661.1"/>
    </source>
</evidence>
<dbReference type="Pfam" id="PF07690">
    <property type="entry name" value="MFS_1"/>
    <property type="match status" value="1"/>
</dbReference>
<protein>
    <recommendedName>
        <fullName evidence="8">Major facilitator superfamily (MFS) profile domain-containing protein</fullName>
    </recommendedName>
</protein>
<reference evidence="6" key="1">
    <citation type="submission" date="2023-11" db="EMBL/GenBank/DDBJ databases">
        <title>The genome sequences of three competitors of mushroom-forming fungi.</title>
        <authorList>
            <person name="Beijen E."/>
            <person name="Ohm R.A."/>
        </authorList>
    </citation>
    <scope>NUCLEOTIDE SEQUENCE</scope>
    <source>
        <strain evidence="6">CBS 100526</strain>
    </source>
</reference>
<dbReference type="Gene3D" id="1.20.1250.20">
    <property type="entry name" value="MFS general substrate transporter like domains"/>
    <property type="match status" value="1"/>
</dbReference>
<evidence type="ECO:0000313" key="7">
    <source>
        <dbReference type="Proteomes" id="UP001273209"/>
    </source>
</evidence>
<dbReference type="RefSeq" id="XP_062751236.1">
    <property type="nucleotide sequence ID" value="XM_062904774.1"/>
</dbReference>
<sequence length="453" mass="48890">MSDPEMQKEVDEVDSSKAINATSWSLGMKIYQTAIPCFLAFLITFSASVTVPATSALMIEFAVSRTVAILSETMYMLGLTFGPMIMAPLIIAFACGAGGARNFATYLVCRFLCGGLGSAGVAIGAGTILDVWGIGTKAGAMVSLLFICGPFFGPSLGPLVGAYIMDEYHGDWRWTQWVVALIGAPIWILILFMKETSDSRVQVTANHSGRFSTVRLALSMLKAAVFRSMAMLTTEAIAFSLTLYTGYAYAVVFSYFASATYVYTLDYGFDSREIGLSFISVLIGYLLACITYLVIEKTLYARAARQAPNGRPAPEHRPYSAMAGSIFLPIGLFWYAWAANPGGHWAIVAASGIPFGLGAFVLFLSSMIYLVESYGPGAAASAAIAASGSFRYLLGAVFPLFTIQMYEKLGIHWAGSVFAFLSLVLLPIPWILFTFGHQLRKNSNFIASSQVED</sequence>
<dbReference type="GO" id="GO:0005886">
    <property type="term" value="C:plasma membrane"/>
    <property type="evidence" value="ECO:0007669"/>
    <property type="project" value="TreeGrafter"/>
</dbReference>
<evidence type="ECO:0000256" key="2">
    <source>
        <dbReference type="ARBA" id="ARBA00022692"/>
    </source>
</evidence>
<keyword evidence="7" id="KW-1185">Reference proteome</keyword>